<dbReference type="OrthoDB" id="5951485at2"/>
<keyword evidence="2" id="KW-0560">Oxidoreductase</keyword>
<dbReference type="Gene3D" id="3.10.180.10">
    <property type="entry name" value="2,3-Dihydroxybiphenyl 1,2-Dioxygenase, domain 1"/>
    <property type="match status" value="1"/>
</dbReference>
<dbReference type="RefSeq" id="WP_125483560.1">
    <property type="nucleotide sequence ID" value="NZ_RSDW01000001.1"/>
</dbReference>
<sequence>MTNKSIALVVPVLPVSDLTRAIDFYHRLGFTSKRYRDGDFYAFIQRDGHELHLRKFSTLNAEQNPTSVYFYLIEGTAAALEAEFRASGITIREPLAPREWKMNEFVLNDPDGNQLVFGENIPSA</sequence>
<gene>
    <name evidence="2" type="ORF">EDE15_0198</name>
</gene>
<organism evidence="2 3">
    <name type="scientific">Edaphobacter aggregans</name>
    <dbReference type="NCBI Taxonomy" id="570835"/>
    <lineage>
        <taxon>Bacteria</taxon>
        <taxon>Pseudomonadati</taxon>
        <taxon>Acidobacteriota</taxon>
        <taxon>Terriglobia</taxon>
        <taxon>Terriglobales</taxon>
        <taxon>Acidobacteriaceae</taxon>
        <taxon>Edaphobacter</taxon>
    </lineage>
</organism>
<dbReference type="AlphaFoldDB" id="A0A428MCU0"/>
<keyword evidence="3" id="KW-1185">Reference proteome</keyword>
<evidence type="ECO:0000313" key="3">
    <source>
        <dbReference type="Proteomes" id="UP000269669"/>
    </source>
</evidence>
<dbReference type="InterPro" id="IPR029068">
    <property type="entry name" value="Glyas_Bleomycin-R_OHBP_Dase"/>
</dbReference>
<dbReference type="InterPro" id="IPR037523">
    <property type="entry name" value="VOC_core"/>
</dbReference>
<accession>A0A428MCU0</accession>
<dbReference type="Proteomes" id="UP000269669">
    <property type="component" value="Unassembled WGS sequence"/>
</dbReference>
<evidence type="ECO:0000259" key="1">
    <source>
        <dbReference type="PROSITE" id="PS51819"/>
    </source>
</evidence>
<dbReference type="SUPFAM" id="SSF54593">
    <property type="entry name" value="Glyoxalase/Bleomycin resistance protein/Dihydroxybiphenyl dioxygenase"/>
    <property type="match status" value="1"/>
</dbReference>
<dbReference type="EMBL" id="RSDW01000001">
    <property type="protein sequence ID" value="RSL14733.1"/>
    <property type="molecule type" value="Genomic_DNA"/>
</dbReference>
<proteinExistence type="predicted"/>
<protein>
    <submittedName>
        <fullName evidence="2">Glyoxalase/bleomycin resistance protein/dioxygenase superfamily protein</fullName>
    </submittedName>
</protein>
<dbReference type="Pfam" id="PF00903">
    <property type="entry name" value="Glyoxalase"/>
    <property type="match status" value="1"/>
</dbReference>
<keyword evidence="2" id="KW-0223">Dioxygenase</keyword>
<dbReference type="GO" id="GO:0051213">
    <property type="term" value="F:dioxygenase activity"/>
    <property type="evidence" value="ECO:0007669"/>
    <property type="project" value="UniProtKB-KW"/>
</dbReference>
<feature type="domain" description="VOC" evidence="1">
    <location>
        <begin position="5"/>
        <end position="120"/>
    </location>
</feature>
<dbReference type="PROSITE" id="PS51819">
    <property type="entry name" value="VOC"/>
    <property type="match status" value="1"/>
</dbReference>
<name>A0A428MCU0_9BACT</name>
<comment type="caution">
    <text evidence="2">The sequence shown here is derived from an EMBL/GenBank/DDBJ whole genome shotgun (WGS) entry which is preliminary data.</text>
</comment>
<evidence type="ECO:0000313" key="2">
    <source>
        <dbReference type="EMBL" id="RSL14733.1"/>
    </source>
</evidence>
<dbReference type="InterPro" id="IPR004360">
    <property type="entry name" value="Glyas_Fos-R_dOase_dom"/>
</dbReference>
<reference evidence="2 3" key="1">
    <citation type="submission" date="2018-12" db="EMBL/GenBank/DDBJ databases">
        <title>Sequencing of bacterial isolates from soil warming experiment in Harvard Forest, Massachusetts, USA.</title>
        <authorList>
            <person name="Deangelis K."/>
        </authorList>
    </citation>
    <scope>NUCLEOTIDE SEQUENCE [LARGE SCALE GENOMIC DNA]</scope>
    <source>
        <strain evidence="2 3">EB153</strain>
    </source>
</reference>